<dbReference type="Proteomes" id="UP000027361">
    <property type="component" value="Unassembled WGS sequence"/>
</dbReference>
<dbReference type="HOGENOM" id="CLU_1939584_0_0_1"/>
<dbReference type="GeneID" id="25261731"/>
<organism evidence="1 2">
    <name type="scientific">Tilletiaria anomala (strain ATCC 24038 / CBS 436.72 / UBC 951)</name>
    <dbReference type="NCBI Taxonomy" id="1037660"/>
    <lineage>
        <taxon>Eukaryota</taxon>
        <taxon>Fungi</taxon>
        <taxon>Dikarya</taxon>
        <taxon>Basidiomycota</taxon>
        <taxon>Ustilaginomycotina</taxon>
        <taxon>Exobasidiomycetes</taxon>
        <taxon>Georgefischeriales</taxon>
        <taxon>Tilletiariaceae</taxon>
        <taxon>Tilletiaria</taxon>
    </lineage>
</organism>
<gene>
    <name evidence="1" type="ORF">K437DRAFT_160690</name>
</gene>
<dbReference type="InParanoid" id="A0A066VLZ7"/>
<dbReference type="EMBL" id="JMSN01000069">
    <property type="protein sequence ID" value="KDN42506.1"/>
    <property type="molecule type" value="Genomic_DNA"/>
</dbReference>
<evidence type="ECO:0000313" key="1">
    <source>
        <dbReference type="EMBL" id="KDN42506.1"/>
    </source>
</evidence>
<protein>
    <submittedName>
        <fullName evidence="1">Uncharacterized protein</fullName>
    </submittedName>
</protein>
<dbReference type="RefSeq" id="XP_013242075.1">
    <property type="nucleotide sequence ID" value="XM_013386621.1"/>
</dbReference>
<keyword evidence="2" id="KW-1185">Reference proteome</keyword>
<proteinExistence type="predicted"/>
<comment type="caution">
    <text evidence="1">The sequence shown here is derived from an EMBL/GenBank/DDBJ whole genome shotgun (WGS) entry which is preliminary data.</text>
</comment>
<dbReference type="AlphaFoldDB" id="A0A066VLZ7"/>
<sequence length="130" mass="13877">MRVKALFRISSFSSFANVSANGPTRGQYGHKRYQEPPLRKVATSVNMKNIGGSMSKKPSLMGEKPIDSALLKLLRDAATVRVAGFPAAASKLNGCPGIAVEWLEESQDKPIDLKALCDTGVAGFGTRAQP</sequence>
<accession>A0A066VLZ7</accession>
<evidence type="ECO:0000313" key="2">
    <source>
        <dbReference type="Proteomes" id="UP000027361"/>
    </source>
</evidence>
<name>A0A066VLZ7_TILAU</name>
<reference evidence="1 2" key="1">
    <citation type="submission" date="2014-05" db="EMBL/GenBank/DDBJ databases">
        <title>Draft genome sequence of a rare smut relative, Tilletiaria anomala UBC 951.</title>
        <authorList>
            <consortium name="DOE Joint Genome Institute"/>
            <person name="Toome M."/>
            <person name="Kuo A."/>
            <person name="Henrissat B."/>
            <person name="Lipzen A."/>
            <person name="Tritt A."/>
            <person name="Yoshinaga Y."/>
            <person name="Zane M."/>
            <person name="Barry K."/>
            <person name="Grigoriev I.V."/>
            <person name="Spatafora J.W."/>
            <person name="Aimea M.C."/>
        </authorList>
    </citation>
    <scope>NUCLEOTIDE SEQUENCE [LARGE SCALE GENOMIC DNA]</scope>
    <source>
        <strain evidence="1 2">UBC 951</strain>
    </source>
</reference>